<feature type="compositionally biased region" description="Acidic residues" evidence="2">
    <location>
        <begin position="649"/>
        <end position="665"/>
    </location>
</feature>
<dbReference type="SUPFAM" id="SSF46689">
    <property type="entry name" value="Homeodomain-like"/>
    <property type="match status" value="2"/>
</dbReference>
<feature type="compositionally biased region" description="Polar residues" evidence="2">
    <location>
        <begin position="91"/>
        <end position="104"/>
    </location>
</feature>
<feature type="compositionally biased region" description="Low complexity" evidence="2">
    <location>
        <begin position="678"/>
        <end position="699"/>
    </location>
</feature>
<evidence type="ECO:0008006" key="7">
    <source>
        <dbReference type="Google" id="ProtNLM"/>
    </source>
</evidence>
<dbReference type="InterPro" id="IPR017930">
    <property type="entry name" value="Myb_dom"/>
</dbReference>
<feature type="region of interest" description="Disordered" evidence="2">
    <location>
        <begin position="1557"/>
        <end position="1596"/>
    </location>
</feature>
<dbReference type="PANTHER" id="PTHR46734:SF1">
    <property type="entry name" value="TELOMERIC REPEAT-BINDING FACTOR 1"/>
    <property type="match status" value="1"/>
</dbReference>
<evidence type="ECO:0000259" key="3">
    <source>
        <dbReference type="PROSITE" id="PS50090"/>
    </source>
</evidence>
<dbReference type="PROSITE" id="PS50090">
    <property type="entry name" value="MYB_LIKE"/>
    <property type="match status" value="1"/>
</dbReference>
<feature type="region of interest" description="Disordered" evidence="2">
    <location>
        <begin position="1350"/>
        <end position="1396"/>
    </location>
</feature>
<dbReference type="PANTHER" id="PTHR46734">
    <property type="entry name" value="TELOMERIC REPEAT-BINDING FACTOR 1 TERF1"/>
    <property type="match status" value="1"/>
</dbReference>
<feature type="region of interest" description="Disordered" evidence="2">
    <location>
        <begin position="1"/>
        <end position="23"/>
    </location>
</feature>
<feature type="compositionally biased region" description="Low complexity" evidence="2">
    <location>
        <begin position="59"/>
        <end position="78"/>
    </location>
</feature>
<evidence type="ECO:0000256" key="2">
    <source>
        <dbReference type="SAM" id="MobiDB-lite"/>
    </source>
</evidence>
<proteinExistence type="predicted"/>
<feature type="domain" description="Myb-like" evidence="3">
    <location>
        <begin position="417"/>
        <end position="472"/>
    </location>
</feature>
<feature type="domain" description="HTH myb-type" evidence="4">
    <location>
        <begin position="417"/>
        <end position="476"/>
    </location>
</feature>
<name>A0A9W8GFG7_9FUNG</name>
<dbReference type="EMBL" id="JANBTX010000062">
    <property type="protein sequence ID" value="KAJ2687787.1"/>
    <property type="molecule type" value="Genomic_DNA"/>
</dbReference>
<evidence type="ECO:0000313" key="6">
    <source>
        <dbReference type="Proteomes" id="UP001151516"/>
    </source>
</evidence>
<dbReference type="Pfam" id="PF00249">
    <property type="entry name" value="Myb_DNA-binding"/>
    <property type="match status" value="1"/>
</dbReference>
<gene>
    <name evidence="5" type="ORF">IWW39_002667</name>
</gene>
<feature type="region of interest" description="Disordered" evidence="2">
    <location>
        <begin position="359"/>
        <end position="429"/>
    </location>
</feature>
<dbReference type="InterPro" id="IPR009057">
    <property type="entry name" value="Homeodomain-like_sf"/>
</dbReference>
<evidence type="ECO:0000313" key="5">
    <source>
        <dbReference type="EMBL" id="KAJ2687787.1"/>
    </source>
</evidence>
<dbReference type="Gene3D" id="1.10.10.60">
    <property type="entry name" value="Homeodomain-like"/>
    <property type="match status" value="1"/>
</dbReference>
<dbReference type="SMART" id="SM00717">
    <property type="entry name" value="SANT"/>
    <property type="match status" value="2"/>
</dbReference>
<dbReference type="OrthoDB" id="608866at2759"/>
<feature type="compositionally biased region" description="Low complexity" evidence="2">
    <location>
        <begin position="1363"/>
        <end position="1382"/>
    </location>
</feature>
<dbReference type="PROSITE" id="PS51294">
    <property type="entry name" value="HTH_MYB"/>
    <property type="match status" value="1"/>
</dbReference>
<dbReference type="Proteomes" id="UP001151516">
    <property type="component" value="Unassembled WGS sequence"/>
</dbReference>
<dbReference type="Gene3D" id="1.10.246.220">
    <property type="match status" value="1"/>
</dbReference>
<organism evidence="5 6">
    <name type="scientific">Coemansia spiralis</name>
    <dbReference type="NCBI Taxonomy" id="417178"/>
    <lineage>
        <taxon>Eukaryota</taxon>
        <taxon>Fungi</taxon>
        <taxon>Fungi incertae sedis</taxon>
        <taxon>Zoopagomycota</taxon>
        <taxon>Kickxellomycotina</taxon>
        <taxon>Kickxellomycetes</taxon>
        <taxon>Kickxellales</taxon>
        <taxon>Kickxellaceae</taxon>
        <taxon>Coemansia</taxon>
    </lineage>
</organism>
<evidence type="ECO:0000256" key="1">
    <source>
        <dbReference type="ARBA" id="ARBA00023242"/>
    </source>
</evidence>
<feature type="compositionally biased region" description="Basic residues" evidence="2">
    <location>
        <begin position="739"/>
        <end position="752"/>
    </location>
</feature>
<dbReference type="InterPro" id="IPR001005">
    <property type="entry name" value="SANT/Myb"/>
</dbReference>
<dbReference type="CDD" id="cd11660">
    <property type="entry name" value="SANT_TRF"/>
    <property type="match status" value="1"/>
</dbReference>
<feature type="compositionally biased region" description="Low complexity" evidence="2">
    <location>
        <begin position="711"/>
        <end position="725"/>
    </location>
</feature>
<feature type="region of interest" description="Disordered" evidence="2">
    <location>
        <begin position="167"/>
        <end position="200"/>
    </location>
</feature>
<feature type="region of interest" description="Disordered" evidence="2">
    <location>
        <begin position="585"/>
        <end position="618"/>
    </location>
</feature>
<dbReference type="InterPro" id="IPR052450">
    <property type="entry name" value="TRBD-Containing_Protein"/>
</dbReference>
<feature type="compositionally biased region" description="Low complexity" evidence="2">
    <location>
        <begin position="1574"/>
        <end position="1588"/>
    </location>
</feature>
<comment type="caution">
    <text evidence="5">The sequence shown here is derived from an EMBL/GenBank/DDBJ whole genome shotgun (WGS) entry which is preliminary data.</text>
</comment>
<feature type="compositionally biased region" description="Basic and acidic residues" evidence="2">
    <location>
        <begin position="1"/>
        <end position="15"/>
    </location>
</feature>
<feature type="region of interest" description="Disordered" evidence="2">
    <location>
        <begin position="475"/>
        <end position="504"/>
    </location>
</feature>
<accession>A0A9W8GFG7</accession>
<keyword evidence="6" id="KW-1185">Reference proteome</keyword>
<feature type="region of interest" description="Disordered" evidence="2">
    <location>
        <begin position="59"/>
        <end position="113"/>
    </location>
</feature>
<protein>
    <recommendedName>
        <fullName evidence="7">Myb-like domain-containing protein</fullName>
    </recommendedName>
</protein>
<feature type="region of interest" description="Disordered" evidence="2">
    <location>
        <begin position="642"/>
        <end position="756"/>
    </location>
</feature>
<sequence>MAAGSDHHDAVDTKHPVQPVASPRSELVNNFIAYYSSTDCASVPTDAFSSHDLLSAAPLSPTSTPISSSSSSSTATSLVNMRPAKKLPVRSSGQSTDSEQTGNGSSESSSSLGDSAAAAARVLAAWQDRPQSSVSTTIDATAVSAGISPASLADSSAIWTAARASAARVQSSTSTPRQAASSFDLHAREGSAPVTGSLEASNRRPDMGFLALLNSAAAYVAESSIPTQHQQHHAADHSYLTHSDMLSDGTLTLSSINNGFVQGNVDGSAEQGDYSAHYSTTLSNAAYQDLAQALQHIAATSSGTGGGGIMSTAAMDSRGHGSYVPHEYASASAHMDTRSAPGIRPTQLMPGDSLVAMKPEFSTIPGQPTSSASKRKRKEPSAASESAHTPTKRRASHASEYPRGAASTPPVPPQSADARRAARKWSEEETTNLLQGCTKYGVGAWKKILDDPAFAFNNRTSVDLKDRFRTIRAQECAHSPRSKANGKKNSSGKEPDVVWPLPPNSQRLQGLQRVQRKPTRNYSVDEDRRLLIGVMRHANHWTKIAADPDLKLDDRPGQSLRDRLRNAFPEVFELFGYVIPKKERIDREPCGDGTNVETETDRAAAGPQRRKAPTASKRMDGTIPEHIRNKILTVLADMNASLDPHPIAEPEDEGVDSCYDADADGDPGVMDVDSVSPGASRAGKSGARAGATTRAAVGKAGRGSRRRSTVSGELAGSSGSAALTGDPPAASTSRDTGRNNKRQPNKRSRSRSKTMASIDAHHLELSSAAASGGALIGFKLDPASNTTAFPLPMTNDGGIHSAPTHTDNPGCGPMADLSAFSDCDHRRTGTLSAGAFGSGNSGHRNFLLDSFAPSVFTRPMGTMTPTDPLDALALEGRFGSGYSTPTHSAKRRHSVQVDINDAMAAVAAGMDRPSFSSSLHYFHPSVTGLDHHHHHHSAGASGSGTLQMSSAADTIRRMTVGGPIDADSFLFPRIPEDDSAAAAAAAAAVGMSAQMSTSQTVSSTPASDTMHMPGGASSAATATNIGVSGMPTGDLYKFPEVTAAESSALSATAGSDTRGDAAAGYRGQLRSAQRLLRANGVADDNSIGLSTTSSGESRVDLEALAQFNQWFPHFAPANMGWGMGDSGGESIDPNMLDAGLDSAMAAVAAHSSNNNGGEANMTHARRRSHFDWYGLTPSIAAALEAATTSAAAAAQAAAASDDNAMSTLGSFGLGQGSLNPSYRRPSMPIFPTFGFTPSDMLGMTGSADVGADPMAGAVGNGAESGLYGVAASQQDGNAGMVATAAADAVAVALGERSSGGPIRTRATDVPGRRRTMHVPPLLLEGVATAEFGNPGADSFVAQPLGIGAQLPPHSRHGSAPYQARRPTSQTASTSAAATAAMTRGRRSRTISSNSNGQQVIARLGATASAIPSAARPPLPPVSEAPTVPASNGAQLQFPLLPASLDSTAPGGRHGRSFSGTQLTQDAMSALVPVDVDIDAMTTLSAGDYATSFKASLWPFGDDVHLEECVGMQDETRSLIDMRGRDAPALVDLYRPASSTPTGHRYLGAAVTAQASSGAGSARNHSPALLPQSGTVASPVAPRSAASTPGRREAVGM</sequence>
<evidence type="ECO:0000259" key="4">
    <source>
        <dbReference type="PROSITE" id="PS51294"/>
    </source>
</evidence>
<keyword evidence="1" id="KW-0539">Nucleus</keyword>
<reference evidence="5" key="1">
    <citation type="submission" date="2022-07" db="EMBL/GenBank/DDBJ databases">
        <title>Phylogenomic reconstructions and comparative analyses of Kickxellomycotina fungi.</title>
        <authorList>
            <person name="Reynolds N.K."/>
            <person name="Stajich J.E."/>
            <person name="Barry K."/>
            <person name="Grigoriev I.V."/>
            <person name="Crous P."/>
            <person name="Smith M.E."/>
        </authorList>
    </citation>
    <scope>NUCLEOTIDE SEQUENCE</scope>
    <source>
        <strain evidence="5">CBS 109367</strain>
    </source>
</reference>
<feature type="compositionally biased region" description="Basic and acidic residues" evidence="2">
    <location>
        <begin position="417"/>
        <end position="427"/>
    </location>
</feature>